<name>A0ABR2USG2_9PEZI</name>
<evidence type="ECO:0000259" key="2">
    <source>
        <dbReference type="Pfam" id="PF23658"/>
    </source>
</evidence>
<keyword evidence="4" id="KW-1185">Reference proteome</keyword>
<organism evidence="3 4">
    <name type="scientific">Seiridium unicorne</name>
    <dbReference type="NCBI Taxonomy" id="138068"/>
    <lineage>
        <taxon>Eukaryota</taxon>
        <taxon>Fungi</taxon>
        <taxon>Dikarya</taxon>
        <taxon>Ascomycota</taxon>
        <taxon>Pezizomycotina</taxon>
        <taxon>Sordariomycetes</taxon>
        <taxon>Xylariomycetidae</taxon>
        <taxon>Amphisphaeriales</taxon>
        <taxon>Sporocadaceae</taxon>
        <taxon>Seiridium</taxon>
    </lineage>
</organism>
<dbReference type="Gene3D" id="3.90.226.10">
    <property type="entry name" value="2-enoyl-CoA Hydratase, Chain A, domain 1"/>
    <property type="match status" value="1"/>
</dbReference>
<feature type="domain" description="CPAF-like PDZ" evidence="2">
    <location>
        <begin position="164"/>
        <end position="281"/>
    </location>
</feature>
<evidence type="ECO:0000313" key="4">
    <source>
        <dbReference type="Proteomes" id="UP001408356"/>
    </source>
</evidence>
<keyword evidence="3" id="KW-0645">Protease</keyword>
<comment type="caution">
    <text evidence="3">The sequence shown here is derived from an EMBL/GenBank/DDBJ whole genome shotgun (WGS) entry which is preliminary data.</text>
</comment>
<dbReference type="InterPro" id="IPR029045">
    <property type="entry name" value="ClpP/crotonase-like_dom_sf"/>
</dbReference>
<dbReference type="Pfam" id="PF23658">
    <property type="entry name" value="PDZ_CPAF_rel"/>
    <property type="match status" value="1"/>
</dbReference>
<dbReference type="InterPro" id="IPR056186">
    <property type="entry name" value="PDZ_CPAF-rel"/>
</dbReference>
<gene>
    <name evidence="3" type="ORF">SUNI508_01350</name>
</gene>
<proteinExistence type="predicted"/>
<feature type="signal peptide" evidence="1">
    <location>
        <begin position="1"/>
        <end position="21"/>
    </location>
</feature>
<protein>
    <submittedName>
        <fullName evidence="3">Tail specific protease domain-containing protein</fullName>
    </submittedName>
</protein>
<dbReference type="SUPFAM" id="SSF52096">
    <property type="entry name" value="ClpP/crotonase"/>
    <property type="match status" value="1"/>
</dbReference>
<evidence type="ECO:0000256" key="1">
    <source>
        <dbReference type="SAM" id="SignalP"/>
    </source>
</evidence>
<dbReference type="InterPro" id="IPR052766">
    <property type="entry name" value="S41A_metabolite_peptidase"/>
</dbReference>
<sequence>MAITTFLLFLFFLLLAGFVEPTPFPHYLPRQETTATTSAPVANPTICGDIIDSVNEGQIFFFASDAFDCLTSVPINQAVALRFIDYYNMTIQFQSTLAYLKDPPVGYQQPAVDVVGALEQIRNNVTAGVYKNQYTFEADLVKLVYSFHDAHVSLYAGIMASFSFASIYDLVTAADGPGTPQIYIYDDVSYRQQTGMNISPVTQINGVDTLEYLTRFAALNSVGMLEPHADWNQLMYSPVQTVIGSLTSFSGRATFYEGPWLNFTFANGTTLPTPWVAVYTNTDFTGPLTTGGDYFNYFVLGLTPPSIFEVPLPPMWNSSFGAGSPAQVSRDFSRGWVNITAGEYPAADVMQIDLEGTGYVTGYFLDDISTAVLSLPTFDEAGFAVGNFSSTIDDSLAQAQGRGMKRLIVDLQGNSGGTPLLAFTTFRSIFPGVEPFSGSRRRSHALADVLGDTKTNFWSSLLSTEDDDQELKQFLASDEWVIVDRLNAATGKNFTSWPEYFGPLEENADLFSLTERYDLANVLFDEAAFDGWFPAEYIPGDEPAGPGPWKAEDVVILTDGMCSSTCSLFVEMMTHQAGARTVVVGGRPQSGPMQAVSGSRGARAYDAFLLDQDFQDAITYDKAKEAQLPSREDTGMFITQAGFNLRDQVRSADNPGGPPLQFEYLAADCRLYYTLDNVLNMTNLWHDVANAMWNDNSRCVPDSTGYTATSVDAAMVPKPPPQNTAVTPDIPAVGSFMDPDSADRLSDPAPLVDKQTLPSRKAPVVPCDPFDPVQCIRGISTCQPITVGCADGTKSAVIDACVRACNVGHTGCGSDAPYCSPSLFIETPQTDSLLAPTKSGLTGRVVQRGYWWELLS</sequence>
<dbReference type="PANTHER" id="PTHR37049:SF5">
    <property type="entry name" value="TAIL SPECIFIC PROTEASE DOMAIN-CONTAINING PROTEIN"/>
    <property type="match status" value="1"/>
</dbReference>
<reference evidence="3 4" key="1">
    <citation type="journal article" date="2024" name="J. Plant Pathol.">
        <title>Sequence and assembly of the genome of Seiridium unicorne, isolate CBS 538.82, causal agent of cypress canker disease.</title>
        <authorList>
            <person name="Scali E."/>
            <person name="Rocca G.D."/>
            <person name="Danti R."/>
            <person name="Garbelotto M."/>
            <person name="Barberini S."/>
            <person name="Baroncelli R."/>
            <person name="Emiliani G."/>
        </authorList>
    </citation>
    <scope>NUCLEOTIDE SEQUENCE [LARGE SCALE GENOMIC DNA]</scope>
    <source>
        <strain evidence="3 4">BM-138-508</strain>
    </source>
</reference>
<keyword evidence="3" id="KW-0378">Hydrolase</keyword>
<keyword evidence="1" id="KW-0732">Signal</keyword>
<dbReference type="GO" id="GO:0008233">
    <property type="term" value="F:peptidase activity"/>
    <property type="evidence" value="ECO:0007669"/>
    <property type="project" value="UniProtKB-KW"/>
</dbReference>
<evidence type="ECO:0000313" key="3">
    <source>
        <dbReference type="EMBL" id="KAK9417593.1"/>
    </source>
</evidence>
<dbReference type="EMBL" id="JARVKF010000396">
    <property type="protein sequence ID" value="KAK9417593.1"/>
    <property type="molecule type" value="Genomic_DNA"/>
</dbReference>
<dbReference type="Proteomes" id="UP001408356">
    <property type="component" value="Unassembled WGS sequence"/>
</dbReference>
<dbReference type="GO" id="GO:0006508">
    <property type="term" value="P:proteolysis"/>
    <property type="evidence" value="ECO:0007669"/>
    <property type="project" value="UniProtKB-KW"/>
</dbReference>
<dbReference type="PANTHER" id="PTHR37049">
    <property type="entry name" value="PEPTIDASE S41 FAMILY PROTEIN"/>
    <property type="match status" value="1"/>
</dbReference>
<accession>A0ABR2USG2</accession>
<feature type="chain" id="PRO_5047049243" evidence="1">
    <location>
        <begin position="22"/>
        <end position="856"/>
    </location>
</feature>